<dbReference type="AlphaFoldDB" id="A0AAV4GGM3"/>
<gene>
    <name evidence="1" type="ORF">ElyMa_005977800</name>
</gene>
<evidence type="ECO:0000313" key="1">
    <source>
        <dbReference type="EMBL" id="GFR83540.1"/>
    </source>
</evidence>
<sequence>MDLLHDLLVYPSGPRARDKLSHGEADYKSVSASLPKVIVIILAWLGRESVVEKEFRQKLEKCMGSYSSRFHPVSMLQQKVINLAYESPKLNDQITLTPSLEPWFVLLFIFCSTYV</sequence>
<evidence type="ECO:0000313" key="2">
    <source>
        <dbReference type="Proteomes" id="UP000762676"/>
    </source>
</evidence>
<dbReference type="InterPro" id="IPR039635">
    <property type="entry name" value="ERMARD"/>
</dbReference>
<protein>
    <submittedName>
        <fullName evidence="1">Endoplasmic reticulum membrane-associated RNA degradation protein-like</fullName>
    </submittedName>
</protein>
<name>A0AAV4GGM3_9GAST</name>
<organism evidence="1 2">
    <name type="scientific">Elysia marginata</name>
    <dbReference type="NCBI Taxonomy" id="1093978"/>
    <lineage>
        <taxon>Eukaryota</taxon>
        <taxon>Metazoa</taxon>
        <taxon>Spiralia</taxon>
        <taxon>Lophotrochozoa</taxon>
        <taxon>Mollusca</taxon>
        <taxon>Gastropoda</taxon>
        <taxon>Heterobranchia</taxon>
        <taxon>Euthyneura</taxon>
        <taxon>Panpulmonata</taxon>
        <taxon>Sacoglossa</taxon>
        <taxon>Placobranchoidea</taxon>
        <taxon>Plakobranchidae</taxon>
        <taxon>Elysia</taxon>
    </lineage>
</organism>
<dbReference type="PANTHER" id="PTHR31701:SF2">
    <property type="entry name" value="ENDOPLASMIC RETICULUM MEMBRANE-ASSOCIATED RNA DEGRADATION PROTEIN"/>
    <property type="match status" value="1"/>
</dbReference>
<keyword evidence="2" id="KW-1185">Reference proteome</keyword>
<proteinExistence type="predicted"/>
<dbReference type="PANTHER" id="PTHR31701">
    <property type="entry name" value="ENDOPLASMIC RETICULUM MEMBRANE-ASSOCIATED RNA DEGRADATION PROTEIN"/>
    <property type="match status" value="1"/>
</dbReference>
<dbReference type="EMBL" id="BMAT01012013">
    <property type="protein sequence ID" value="GFR83540.1"/>
    <property type="molecule type" value="Genomic_DNA"/>
</dbReference>
<dbReference type="Proteomes" id="UP000762676">
    <property type="component" value="Unassembled WGS sequence"/>
</dbReference>
<accession>A0AAV4GGM3</accession>
<reference evidence="1 2" key="1">
    <citation type="journal article" date="2021" name="Elife">
        <title>Chloroplast acquisition without the gene transfer in kleptoplastic sea slugs, Plakobranchus ocellatus.</title>
        <authorList>
            <person name="Maeda T."/>
            <person name="Takahashi S."/>
            <person name="Yoshida T."/>
            <person name="Shimamura S."/>
            <person name="Takaki Y."/>
            <person name="Nagai Y."/>
            <person name="Toyoda A."/>
            <person name="Suzuki Y."/>
            <person name="Arimoto A."/>
            <person name="Ishii H."/>
            <person name="Satoh N."/>
            <person name="Nishiyama T."/>
            <person name="Hasebe M."/>
            <person name="Maruyama T."/>
            <person name="Minagawa J."/>
            <person name="Obokata J."/>
            <person name="Shigenobu S."/>
        </authorList>
    </citation>
    <scope>NUCLEOTIDE SEQUENCE [LARGE SCALE GENOMIC DNA]</scope>
</reference>
<comment type="caution">
    <text evidence="1">The sequence shown here is derived from an EMBL/GenBank/DDBJ whole genome shotgun (WGS) entry which is preliminary data.</text>
</comment>